<feature type="transmembrane region" description="Helical" evidence="1">
    <location>
        <begin position="100"/>
        <end position="121"/>
    </location>
</feature>
<accession>A0A2T3KKB4</accession>
<dbReference type="Proteomes" id="UP000241426">
    <property type="component" value="Unassembled WGS sequence"/>
</dbReference>
<proteinExistence type="predicted"/>
<name>A0A2T3KKB4_9GAMM</name>
<keyword evidence="1" id="KW-0812">Transmembrane</keyword>
<feature type="transmembrane region" description="Helical" evidence="1">
    <location>
        <begin position="52"/>
        <end position="69"/>
    </location>
</feature>
<organism evidence="2 3">
    <name type="scientific">Photobacterium kishitanii</name>
    <dbReference type="NCBI Taxonomy" id="318456"/>
    <lineage>
        <taxon>Bacteria</taxon>
        <taxon>Pseudomonadati</taxon>
        <taxon>Pseudomonadota</taxon>
        <taxon>Gammaproteobacteria</taxon>
        <taxon>Vibrionales</taxon>
        <taxon>Vibrionaceae</taxon>
        <taxon>Photobacterium</taxon>
    </lineage>
</organism>
<evidence type="ECO:0000313" key="2">
    <source>
        <dbReference type="EMBL" id="PSU99951.1"/>
    </source>
</evidence>
<comment type="caution">
    <text evidence="2">The sequence shown here is derived from an EMBL/GenBank/DDBJ whole genome shotgun (WGS) entry which is preliminary data.</text>
</comment>
<gene>
    <name evidence="2" type="ORF">C9J27_06815</name>
</gene>
<feature type="transmembrane region" description="Helical" evidence="1">
    <location>
        <begin position="26"/>
        <end position="43"/>
    </location>
</feature>
<keyword evidence="1" id="KW-1133">Transmembrane helix</keyword>
<evidence type="ECO:0000256" key="1">
    <source>
        <dbReference type="SAM" id="Phobius"/>
    </source>
</evidence>
<reference evidence="2 3" key="1">
    <citation type="submission" date="2018-01" db="EMBL/GenBank/DDBJ databases">
        <title>Whole genome sequencing of Histamine producing bacteria.</title>
        <authorList>
            <person name="Butler K."/>
        </authorList>
    </citation>
    <scope>NUCLEOTIDE SEQUENCE [LARGE SCALE GENOMIC DNA]</scope>
    <source>
        <strain evidence="2 3">FS-7.2</strain>
    </source>
</reference>
<evidence type="ECO:0000313" key="3">
    <source>
        <dbReference type="Proteomes" id="UP000241426"/>
    </source>
</evidence>
<keyword evidence="1" id="KW-0472">Membrane</keyword>
<protein>
    <submittedName>
        <fullName evidence="2">Uncharacterized protein</fullName>
    </submittedName>
</protein>
<dbReference type="AlphaFoldDB" id="A0A2T3KKB4"/>
<sequence length="124" mass="14427">MSLFFIAVLSIALIKTLYVVSIEGFFWGNIWVLILYGFFWAWISNELNMGEVTFLITFLSSFIVLYSWAKQSKTTESMLLMAGYDADRVRYIAMFNFRAIRIYICGLFLYICSFVSGFLLINII</sequence>
<dbReference type="EMBL" id="PYNF01000004">
    <property type="protein sequence ID" value="PSU99951.1"/>
    <property type="molecule type" value="Genomic_DNA"/>
</dbReference>